<dbReference type="Proteomes" id="UP000219193">
    <property type="component" value="Unassembled WGS sequence"/>
</dbReference>
<organism evidence="8 9">
    <name type="scientific">Salinimicrobium sediminis</name>
    <dbReference type="NCBI Taxonomy" id="1343891"/>
    <lineage>
        <taxon>Bacteria</taxon>
        <taxon>Pseudomonadati</taxon>
        <taxon>Bacteroidota</taxon>
        <taxon>Flavobacteriia</taxon>
        <taxon>Flavobacteriales</taxon>
        <taxon>Flavobacteriaceae</taxon>
        <taxon>Salinimicrobium</taxon>
    </lineage>
</organism>
<evidence type="ECO:0000313" key="8">
    <source>
        <dbReference type="EMBL" id="SOC80718.1"/>
    </source>
</evidence>
<dbReference type="Pfam" id="PF04002">
    <property type="entry name" value="RadC"/>
    <property type="match status" value="1"/>
</dbReference>
<evidence type="ECO:0000256" key="3">
    <source>
        <dbReference type="ARBA" id="ARBA00022801"/>
    </source>
</evidence>
<gene>
    <name evidence="8" type="ORF">SAMN06296241_2274</name>
</gene>
<dbReference type="InterPro" id="IPR046778">
    <property type="entry name" value="UPF0758_N"/>
</dbReference>
<evidence type="ECO:0000256" key="2">
    <source>
        <dbReference type="ARBA" id="ARBA00022723"/>
    </source>
</evidence>
<dbReference type="InterPro" id="IPR025657">
    <property type="entry name" value="RadC_JAB"/>
</dbReference>
<keyword evidence="1" id="KW-0645">Protease</keyword>
<dbReference type="NCBIfam" id="NF000642">
    <property type="entry name" value="PRK00024.1"/>
    <property type="match status" value="1"/>
</dbReference>
<evidence type="ECO:0000313" key="9">
    <source>
        <dbReference type="Proteomes" id="UP000219193"/>
    </source>
</evidence>
<sequence>MESEKLPSFTIKHWAEGDRPREKLLQKGREFLSDAELLAILIGSGNRNESAVEVSKKVLSKAGDNLNELGKFSVKQLMEVKSIGEAKALTIVAAMELGRRRRSSEALEKKKISSSSSVFELMQPKIGELPHEEFWILYLNNSNKVIQELPLSKGGITGTLVDIRIAYKQALQLGATATILVHNHPSGNLNPSTADKQLTNKFKTAGESLDIKVLDHVIVTEKSYFSFADEGLL</sequence>
<keyword evidence="5" id="KW-0482">Metalloprotease</keyword>
<evidence type="ECO:0000259" key="7">
    <source>
        <dbReference type="PROSITE" id="PS50249"/>
    </source>
</evidence>
<dbReference type="AlphaFoldDB" id="A0A285X630"/>
<dbReference type="GO" id="GO:0006508">
    <property type="term" value="P:proteolysis"/>
    <property type="evidence" value="ECO:0007669"/>
    <property type="project" value="UniProtKB-KW"/>
</dbReference>
<keyword evidence="9" id="KW-1185">Reference proteome</keyword>
<dbReference type="PROSITE" id="PS50249">
    <property type="entry name" value="MPN"/>
    <property type="match status" value="1"/>
</dbReference>
<dbReference type="PANTHER" id="PTHR30471">
    <property type="entry name" value="DNA REPAIR PROTEIN RADC"/>
    <property type="match status" value="1"/>
</dbReference>
<dbReference type="InterPro" id="IPR037518">
    <property type="entry name" value="MPN"/>
</dbReference>
<dbReference type="PROSITE" id="PS01302">
    <property type="entry name" value="UPF0758"/>
    <property type="match status" value="1"/>
</dbReference>
<dbReference type="OrthoDB" id="9804482at2"/>
<evidence type="ECO:0000256" key="1">
    <source>
        <dbReference type="ARBA" id="ARBA00022670"/>
    </source>
</evidence>
<keyword evidence="3" id="KW-0378">Hydrolase</keyword>
<dbReference type="EMBL" id="OCMF01000003">
    <property type="protein sequence ID" value="SOC80718.1"/>
    <property type="molecule type" value="Genomic_DNA"/>
</dbReference>
<accession>A0A285X630</accession>
<reference evidence="9" key="1">
    <citation type="submission" date="2017-09" db="EMBL/GenBank/DDBJ databases">
        <authorList>
            <person name="Varghese N."/>
            <person name="Submissions S."/>
        </authorList>
    </citation>
    <scope>NUCLEOTIDE SEQUENCE [LARGE SCALE GENOMIC DNA]</scope>
    <source>
        <strain evidence="9">CGMCC 1.12641</strain>
    </source>
</reference>
<evidence type="ECO:0000256" key="6">
    <source>
        <dbReference type="RuleBase" id="RU003797"/>
    </source>
</evidence>
<dbReference type="InterPro" id="IPR001405">
    <property type="entry name" value="UPF0758"/>
</dbReference>
<protein>
    <submittedName>
        <fullName evidence="8">DNA repair protein RadC</fullName>
    </submittedName>
</protein>
<evidence type="ECO:0000256" key="4">
    <source>
        <dbReference type="ARBA" id="ARBA00022833"/>
    </source>
</evidence>
<dbReference type="RefSeq" id="WP_097056512.1">
    <property type="nucleotide sequence ID" value="NZ_OCMF01000003.1"/>
</dbReference>
<proteinExistence type="inferred from homology"/>
<keyword evidence="4" id="KW-0862">Zinc</keyword>
<dbReference type="PANTHER" id="PTHR30471:SF3">
    <property type="entry name" value="UPF0758 PROTEIN YEES-RELATED"/>
    <property type="match status" value="1"/>
</dbReference>
<dbReference type="Pfam" id="PF20582">
    <property type="entry name" value="UPF0758_N"/>
    <property type="match status" value="1"/>
</dbReference>
<dbReference type="GO" id="GO:0008237">
    <property type="term" value="F:metallopeptidase activity"/>
    <property type="evidence" value="ECO:0007669"/>
    <property type="project" value="UniProtKB-KW"/>
</dbReference>
<dbReference type="GO" id="GO:0046872">
    <property type="term" value="F:metal ion binding"/>
    <property type="evidence" value="ECO:0007669"/>
    <property type="project" value="UniProtKB-KW"/>
</dbReference>
<dbReference type="Gene3D" id="3.40.140.10">
    <property type="entry name" value="Cytidine Deaminase, domain 2"/>
    <property type="match status" value="1"/>
</dbReference>
<name>A0A285X630_9FLAO</name>
<dbReference type="InterPro" id="IPR020891">
    <property type="entry name" value="UPF0758_CS"/>
</dbReference>
<feature type="domain" description="MPN" evidence="7">
    <location>
        <begin position="111"/>
        <end position="233"/>
    </location>
</feature>
<dbReference type="NCBIfam" id="TIGR00608">
    <property type="entry name" value="radc"/>
    <property type="match status" value="1"/>
</dbReference>
<evidence type="ECO:0000256" key="5">
    <source>
        <dbReference type="ARBA" id="ARBA00023049"/>
    </source>
</evidence>
<dbReference type="CDD" id="cd08071">
    <property type="entry name" value="MPN_DUF2466"/>
    <property type="match status" value="1"/>
</dbReference>
<keyword evidence="2" id="KW-0479">Metal-binding</keyword>
<comment type="similarity">
    <text evidence="6">Belongs to the UPF0758 family.</text>
</comment>